<evidence type="ECO:0000313" key="3">
    <source>
        <dbReference type="Proteomes" id="UP000183567"/>
    </source>
</evidence>
<keyword evidence="3" id="KW-1185">Reference proteome</keyword>
<comment type="caution">
    <text evidence="2">The sequence shown here is derived from an EMBL/GenBank/DDBJ whole genome shotgun (WGS) entry which is preliminary data.</text>
</comment>
<feature type="region of interest" description="Disordered" evidence="1">
    <location>
        <begin position="1"/>
        <end position="24"/>
    </location>
</feature>
<organism evidence="2 3">
    <name type="scientific">Rhizopogon vesiculosus</name>
    <dbReference type="NCBI Taxonomy" id="180088"/>
    <lineage>
        <taxon>Eukaryota</taxon>
        <taxon>Fungi</taxon>
        <taxon>Dikarya</taxon>
        <taxon>Basidiomycota</taxon>
        <taxon>Agaricomycotina</taxon>
        <taxon>Agaricomycetes</taxon>
        <taxon>Agaricomycetidae</taxon>
        <taxon>Boletales</taxon>
        <taxon>Suillineae</taxon>
        <taxon>Rhizopogonaceae</taxon>
        <taxon>Rhizopogon</taxon>
    </lineage>
</organism>
<sequence>MGDNDLRVGDTKDARDLPDDLTPFITRTTTDPIGAGGFVHALTSSIMQLTYTD</sequence>
<dbReference type="AlphaFoldDB" id="A0A1J8QI92"/>
<dbReference type="EMBL" id="LVVM01004354">
    <property type="protein sequence ID" value="OJA13120.1"/>
    <property type="molecule type" value="Genomic_DNA"/>
</dbReference>
<protein>
    <submittedName>
        <fullName evidence="2">Uncharacterized protein</fullName>
    </submittedName>
</protein>
<reference evidence="2 3" key="1">
    <citation type="submission" date="2016-03" db="EMBL/GenBank/DDBJ databases">
        <title>Comparative genomics of the ectomycorrhizal sister species Rhizopogon vinicolor and Rhizopogon vesiculosus (Basidiomycota: Boletales) reveals a divergence of the mating type B locus.</title>
        <authorList>
            <person name="Mujic A.B."/>
            <person name="Kuo A."/>
            <person name="Tritt A."/>
            <person name="Lipzen A."/>
            <person name="Chen C."/>
            <person name="Johnson J."/>
            <person name="Sharma A."/>
            <person name="Barry K."/>
            <person name="Grigoriev I.V."/>
            <person name="Spatafora J.W."/>
        </authorList>
    </citation>
    <scope>NUCLEOTIDE SEQUENCE [LARGE SCALE GENOMIC DNA]</scope>
    <source>
        <strain evidence="2 3">AM-OR11-056</strain>
    </source>
</reference>
<accession>A0A1J8QI92</accession>
<evidence type="ECO:0000256" key="1">
    <source>
        <dbReference type="SAM" id="MobiDB-lite"/>
    </source>
</evidence>
<feature type="compositionally biased region" description="Basic and acidic residues" evidence="1">
    <location>
        <begin position="1"/>
        <end position="18"/>
    </location>
</feature>
<evidence type="ECO:0000313" key="2">
    <source>
        <dbReference type="EMBL" id="OJA13120.1"/>
    </source>
</evidence>
<gene>
    <name evidence="2" type="ORF">AZE42_08650</name>
</gene>
<dbReference type="Proteomes" id="UP000183567">
    <property type="component" value="Unassembled WGS sequence"/>
</dbReference>
<proteinExistence type="predicted"/>
<name>A0A1J8QI92_9AGAM</name>